<evidence type="ECO:0000313" key="3">
    <source>
        <dbReference type="EMBL" id="KAL3417440.1"/>
    </source>
</evidence>
<dbReference type="SUPFAM" id="SSF56281">
    <property type="entry name" value="Metallo-hydrolase/oxidoreductase"/>
    <property type="match status" value="1"/>
</dbReference>
<keyword evidence="4" id="KW-1185">Reference proteome</keyword>
<comment type="caution">
    <text evidence="3">The sequence shown here is derived from an EMBL/GenBank/DDBJ whole genome shotgun (WGS) entry which is preliminary data.</text>
</comment>
<organism evidence="3 4">
    <name type="scientific">Phlyctema vagabunda</name>
    <dbReference type="NCBI Taxonomy" id="108571"/>
    <lineage>
        <taxon>Eukaryota</taxon>
        <taxon>Fungi</taxon>
        <taxon>Dikarya</taxon>
        <taxon>Ascomycota</taxon>
        <taxon>Pezizomycotina</taxon>
        <taxon>Leotiomycetes</taxon>
        <taxon>Helotiales</taxon>
        <taxon>Dermateaceae</taxon>
        <taxon>Phlyctema</taxon>
    </lineage>
</organism>
<dbReference type="Pfam" id="PF00753">
    <property type="entry name" value="Lactamase_B"/>
    <property type="match status" value="1"/>
</dbReference>
<dbReference type="InterPro" id="IPR051682">
    <property type="entry name" value="Mito_Persulfide_Diox"/>
</dbReference>
<dbReference type="SMART" id="SM00849">
    <property type="entry name" value="Lactamase_B"/>
    <property type="match status" value="1"/>
</dbReference>
<sequence length="382" mass="42282">MNSLCHSITKRWPAKSSLPLVLATSTTVSLLGITSQRGYCFHQKAGGRTLYMKHMPVHQIHRPWHETKSRALFSSEACAAQEPVIHSVYEEKTGTWQYVVADPSSQIAVIIDPVLDYDPATQVVSTQTADSLLSMVKEKGYKIDKVLETHAHADHLTAASYLQDCLAGQQGHKPPICIGKRIGEVQRLFGKIYNIPAHEYNGVFDKLFDDDETFDIGKLTATIVHLPGHTPDHIGYKIGGNVFCGDSIFHTDIGTARCDFPGGSPDDLYNSARKLLALPDETKIWSGHDYPSDARGAPVPWLSVKDHKKNNAHLHDNMNKADFVTLRQTRDTKLGEPKLLHQSLQINIRAGRIPKPTASGLSLLHLPLKLKNVAWEGKEVGV</sequence>
<keyword evidence="1" id="KW-0479">Metal-binding</keyword>
<proteinExistence type="predicted"/>
<dbReference type="PANTHER" id="PTHR43084:SF1">
    <property type="entry name" value="PERSULFIDE DIOXYGENASE ETHE1, MITOCHONDRIAL"/>
    <property type="match status" value="1"/>
</dbReference>
<accession>A0ABR4P2A1</accession>
<dbReference type="PANTHER" id="PTHR43084">
    <property type="entry name" value="PERSULFIDE DIOXYGENASE ETHE1"/>
    <property type="match status" value="1"/>
</dbReference>
<dbReference type="EMBL" id="JBFCZG010000011">
    <property type="protein sequence ID" value="KAL3417440.1"/>
    <property type="molecule type" value="Genomic_DNA"/>
</dbReference>
<evidence type="ECO:0000259" key="2">
    <source>
        <dbReference type="SMART" id="SM00849"/>
    </source>
</evidence>
<dbReference type="InterPro" id="IPR036866">
    <property type="entry name" value="RibonucZ/Hydroxyglut_hydro"/>
</dbReference>
<dbReference type="InterPro" id="IPR001279">
    <property type="entry name" value="Metallo-B-lactamas"/>
</dbReference>
<evidence type="ECO:0000313" key="4">
    <source>
        <dbReference type="Proteomes" id="UP001629113"/>
    </source>
</evidence>
<gene>
    <name evidence="3" type="ORF">PVAG01_11440</name>
</gene>
<dbReference type="InterPro" id="IPR044528">
    <property type="entry name" value="POD-like_MBL-fold"/>
</dbReference>
<protein>
    <submittedName>
        <fullName evidence="3">Metallo-beta-lactamase superfamily protein</fullName>
    </submittedName>
</protein>
<dbReference type="CDD" id="cd07724">
    <property type="entry name" value="POD-like_MBL-fold"/>
    <property type="match status" value="1"/>
</dbReference>
<name>A0ABR4P2A1_9HELO</name>
<dbReference type="Gene3D" id="3.60.15.10">
    <property type="entry name" value="Ribonuclease Z/Hydroxyacylglutathione hydrolase-like"/>
    <property type="match status" value="1"/>
</dbReference>
<feature type="domain" description="Metallo-beta-lactamase" evidence="2">
    <location>
        <begin position="94"/>
        <end position="288"/>
    </location>
</feature>
<reference evidence="3 4" key="1">
    <citation type="submission" date="2024-06" db="EMBL/GenBank/DDBJ databases">
        <title>Complete genome of Phlyctema vagabunda strain 19-DSS-EL-015.</title>
        <authorList>
            <person name="Fiorenzani C."/>
        </authorList>
    </citation>
    <scope>NUCLEOTIDE SEQUENCE [LARGE SCALE GENOMIC DNA]</scope>
    <source>
        <strain evidence="3 4">19-DSS-EL-015</strain>
    </source>
</reference>
<dbReference type="Proteomes" id="UP001629113">
    <property type="component" value="Unassembled WGS sequence"/>
</dbReference>
<evidence type="ECO:0000256" key="1">
    <source>
        <dbReference type="ARBA" id="ARBA00022723"/>
    </source>
</evidence>